<dbReference type="InterPro" id="IPR036412">
    <property type="entry name" value="HAD-like_sf"/>
</dbReference>
<protein>
    <submittedName>
        <fullName evidence="2">Haloacid dehalogenase type II</fullName>
    </submittedName>
</protein>
<name>A0ABV7L0P8_9PROT</name>
<sequence length="246" mass="27238">MREDRMHLGEFKVLTFDMYGTLIDWETGLHAALAPLAARAGREIPREAVLDRFAAWEIVQQRTTPAARYADLLAVVAKRVTEEWGVHASWEECLAFGRSVKHWPAFDDVPAALRYLADHYRLAVLSNVDNESLTGSLRRMGIAFDAVYTAEDIGSYKPDLRNFRYMLAALERRGFGAGEILHVAQSLVHDHGPANEIGLANCWIDRRHGQDGAGATGAPAEMPRLAFRFDSLAALVAAHKAERAAG</sequence>
<dbReference type="InterPro" id="IPR006328">
    <property type="entry name" value="2-HAD"/>
</dbReference>
<dbReference type="PANTHER" id="PTHR43316">
    <property type="entry name" value="HYDROLASE, HALOACID DELAHOGENASE-RELATED"/>
    <property type="match status" value="1"/>
</dbReference>
<evidence type="ECO:0000313" key="3">
    <source>
        <dbReference type="Proteomes" id="UP001595528"/>
    </source>
</evidence>
<gene>
    <name evidence="2" type="ORF">ACFOGJ_12275</name>
</gene>
<dbReference type="InterPro" id="IPR006439">
    <property type="entry name" value="HAD-SF_hydro_IA"/>
</dbReference>
<dbReference type="SFLD" id="SFLDS00003">
    <property type="entry name" value="Haloacid_Dehalogenase"/>
    <property type="match status" value="1"/>
</dbReference>
<accession>A0ABV7L0P8</accession>
<organism evidence="2 3">
    <name type="scientific">Marinibaculum pumilum</name>
    <dbReference type="NCBI Taxonomy" id="1766165"/>
    <lineage>
        <taxon>Bacteria</taxon>
        <taxon>Pseudomonadati</taxon>
        <taxon>Pseudomonadota</taxon>
        <taxon>Alphaproteobacteria</taxon>
        <taxon>Rhodospirillales</taxon>
        <taxon>Rhodospirillaceae</taxon>
        <taxon>Marinibaculum</taxon>
    </lineage>
</organism>
<comment type="caution">
    <text evidence="2">The sequence shown here is derived from an EMBL/GenBank/DDBJ whole genome shotgun (WGS) entry which is preliminary data.</text>
</comment>
<dbReference type="InterPro" id="IPR023214">
    <property type="entry name" value="HAD_sf"/>
</dbReference>
<keyword evidence="1" id="KW-0378">Hydrolase</keyword>
<dbReference type="Gene3D" id="3.40.50.1000">
    <property type="entry name" value="HAD superfamily/HAD-like"/>
    <property type="match status" value="1"/>
</dbReference>
<evidence type="ECO:0000256" key="1">
    <source>
        <dbReference type="ARBA" id="ARBA00022801"/>
    </source>
</evidence>
<dbReference type="EMBL" id="JBHRTR010000027">
    <property type="protein sequence ID" value="MFC3228014.1"/>
    <property type="molecule type" value="Genomic_DNA"/>
</dbReference>
<dbReference type="Proteomes" id="UP001595528">
    <property type="component" value="Unassembled WGS sequence"/>
</dbReference>
<dbReference type="RefSeq" id="WP_379900723.1">
    <property type="nucleotide sequence ID" value="NZ_JBHRTR010000027.1"/>
</dbReference>
<dbReference type="NCBIfam" id="TIGR01428">
    <property type="entry name" value="HAD_type_II"/>
    <property type="match status" value="1"/>
</dbReference>
<dbReference type="SUPFAM" id="SSF56784">
    <property type="entry name" value="HAD-like"/>
    <property type="match status" value="1"/>
</dbReference>
<reference evidence="3" key="1">
    <citation type="journal article" date="2019" name="Int. J. Syst. Evol. Microbiol.">
        <title>The Global Catalogue of Microorganisms (GCM) 10K type strain sequencing project: providing services to taxonomists for standard genome sequencing and annotation.</title>
        <authorList>
            <consortium name="The Broad Institute Genomics Platform"/>
            <consortium name="The Broad Institute Genome Sequencing Center for Infectious Disease"/>
            <person name="Wu L."/>
            <person name="Ma J."/>
        </authorList>
    </citation>
    <scope>NUCLEOTIDE SEQUENCE [LARGE SCALE GENOMIC DNA]</scope>
    <source>
        <strain evidence="3">KCTC 42964</strain>
    </source>
</reference>
<dbReference type="Gene3D" id="1.10.150.750">
    <property type="match status" value="1"/>
</dbReference>
<dbReference type="SFLD" id="SFLDG01129">
    <property type="entry name" value="C1.5:_HAD__Beta-PGM__Phosphata"/>
    <property type="match status" value="1"/>
</dbReference>
<dbReference type="PRINTS" id="PR00413">
    <property type="entry name" value="HADHALOGNASE"/>
</dbReference>
<dbReference type="Pfam" id="PF00702">
    <property type="entry name" value="Hydrolase"/>
    <property type="match status" value="1"/>
</dbReference>
<proteinExistence type="predicted"/>
<dbReference type="PANTHER" id="PTHR43316:SF9">
    <property type="entry name" value="ACID DEHALOGENASE, PUTATIVE (AFU_ORTHOLOGUE AFUA_6G14460)-RELATED"/>
    <property type="match status" value="1"/>
</dbReference>
<dbReference type="NCBIfam" id="TIGR01493">
    <property type="entry name" value="HAD-SF-IA-v2"/>
    <property type="match status" value="1"/>
</dbReference>
<keyword evidence="3" id="KW-1185">Reference proteome</keyword>
<evidence type="ECO:0000313" key="2">
    <source>
        <dbReference type="EMBL" id="MFC3228014.1"/>
    </source>
</evidence>
<dbReference type="InterPro" id="IPR051540">
    <property type="entry name" value="S-2-haloacid_dehalogenase"/>
</dbReference>